<organism evidence="2 3">
    <name type="scientific">Streptacidiphilus pinicola</name>
    <dbReference type="NCBI Taxonomy" id="2219663"/>
    <lineage>
        <taxon>Bacteria</taxon>
        <taxon>Bacillati</taxon>
        <taxon>Actinomycetota</taxon>
        <taxon>Actinomycetes</taxon>
        <taxon>Kitasatosporales</taxon>
        <taxon>Streptomycetaceae</taxon>
        <taxon>Streptacidiphilus</taxon>
    </lineage>
</organism>
<dbReference type="RefSeq" id="WP_111505900.1">
    <property type="nucleotide sequence ID" value="NZ_QKYN01000121.1"/>
</dbReference>
<dbReference type="Gene3D" id="3.10.450.50">
    <property type="match status" value="1"/>
</dbReference>
<dbReference type="InterPro" id="IPR037401">
    <property type="entry name" value="SnoaL-like"/>
</dbReference>
<reference evidence="2 3" key="1">
    <citation type="submission" date="2018-06" db="EMBL/GenBank/DDBJ databases">
        <title>Streptacidiphilus pinicola sp. nov., isolated from pine grove soil.</title>
        <authorList>
            <person name="Roh S.G."/>
            <person name="Park S."/>
            <person name="Kim M.-K."/>
            <person name="Yun B.-R."/>
            <person name="Park J."/>
            <person name="Kim M.J."/>
            <person name="Kim Y.S."/>
            <person name="Kim S.B."/>
        </authorList>
    </citation>
    <scope>NUCLEOTIDE SEQUENCE [LARGE SCALE GENOMIC DNA]</scope>
    <source>
        <strain evidence="2 3">MMS16-CNU450</strain>
    </source>
</reference>
<dbReference type="AlphaFoldDB" id="A0A2X0K4F7"/>
<dbReference type="Proteomes" id="UP000248889">
    <property type="component" value="Unassembled WGS sequence"/>
</dbReference>
<dbReference type="OrthoDB" id="4475408at2"/>
<gene>
    <name evidence="2" type="ORF">DN069_28900</name>
</gene>
<dbReference type="Pfam" id="PF13474">
    <property type="entry name" value="SnoaL_3"/>
    <property type="match status" value="1"/>
</dbReference>
<evidence type="ECO:0000313" key="2">
    <source>
        <dbReference type="EMBL" id="RAG82170.1"/>
    </source>
</evidence>
<dbReference type="SUPFAM" id="SSF54427">
    <property type="entry name" value="NTF2-like"/>
    <property type="match status" value="1"/>
</dbReference>
<dbReference type="InterPro" id="IPR032710">
    <property type="entry name" value="NTF2-like_dom_sf"/>
</dbReference>
<evidence type="ECO:0000313" key="3">
    <source>
        <dbReference type="Proteomes" id="UP000248889"/>
    </source>
</evidence>
<name>A0A2X0K4F7_9ACTN</name>
<dbReference type="NCBIfam" id="TIGR02246">
    <property type="entry name" value="SgcJ/EcaC family oxidoreductase"/>
    <property type="match status" value="1"/>
</dbReference>
<dbReference type="EMBL" id="QKYN01000121">
    <property type="protein sequence ID" value="RAG82170.1"/>
    <property type="molecule type" value="Genomic_DNA"/>
</dbReference>
<comment type="caution">
    <text evidence="2">The sequence shown here is derived from an EMBL/GenBank/DDBJ whole genome shotgun (WGS) entry which is preliminary data.</text>
</comment>
<feature type="domain" description="SnoaL-like" evidence="1">
    <location>
        <begin position="11"/>
        <end position="122"/>
    </location>
</feature>
<sequence>MREKAQQVGSVHQMVERWTAAFNSHDLGDMAALFAPDALFQGFGPEPLVGREAVADYYEAVPDYRRAVDVNVLHAYAIGGDVAGGFVDVTFRDPSDWQARVYLSLVLERVSGDWQIRQYHVSRVGDEH</sequence>
<keyword evidence="3" id="KW-1185">Reference proteome</keyword>
<protein>
    <submittedName>
        <fullName evidence="2">DUF4440 domain-containing protein</fullName>
    </submittedName>
</protein>
<accession>A0A2X0K4F7</accession>
<proteinExistence type="predicted"/>
<evidence type="ECO:0000259" key="1">
    <source>
        <dbReference type="Pfam" id="PF13474"/>
    </source>
</evidence>
<dbReference type="InterPro" id="IPR011944">
    <property type="entry name" value="Steroid_delta5-4_isomerase"/>
</dbReference>